<sequence>MFHYLNIIQPSSSLAAQRNLQQHLVASTQPDQSHSGVLPAADGIENGETSQNSEDFMDAAVINLHEEEVSLSSMSLACLQEVEDGAQQLLAAPLLLPQLPAQLPESISNSVQQLSIIKLVQQTESGPSGDLKLSQQLFRRGSSYRSSTFFMLSVSLLKGFKMPSIILSSSVAMGFHQISPAAQ</sequence>
<evidence type="ECO:0000313" key="2">
    <source>
        <dbReference type="Proteomes" id="UP001060085"/>
    </source>
</evidence>
<keyword evidence="2" id="KW-1185">Reference proteome</keyword>
<organism evidence="1 2">
    <name type="scientific">Catharanthus roseus</name>
    <name type="common">Madagascar periwinkle</name>
    <name type="synonym">Vinca rosea</name>
    <dbReference type="NCBI Taxonomy" id="4058"/>
    <lineage>
        <taxon>Eukaryota</taxon>
        <taxon>Viridiplantae</taxon>
        <taxon>Streptophyta</taxon>
        <taxon>Embryophyta</taxon>
        <taxon>Tracheophyta</taxon>
        <taxon>Spermatophyta</taxon>
        <taxon>Magnoliopsida</taxon>
        <taxon>eudicotyledons</taxon>
        <taxon>Gunneridae</taxon>
        <taxon>Pentapetalae</taxon>
        <taxon>asterids</taxon>
        <taxon>lamiids</taxon>
        <taxon>Gentianales</taxon>
        <taxon>Apocynaceae</taxon>
        <taxon>Rauvolfioideae</taxon>
        <taxon>Vinceae</taxon>
        <taxon>Catharanthinae</taxon>
        <taxon>Catharanthus</taxon>
    </lineage>
</organism>
<name>A0ACC0B874_CATRO</name>
<accession>A0ACC0B874</accession>
<comment type="caution">
    <text evidence="1">The sequence shown here is derived from an EMBL/GenBank/DDBJ whole genome shotgun (WGS) entry which is preliminary data.</text>
</comment>
<protein>
    <submittedName>
        <fullName evidence="1">Uncharacterized protein</fullName>
    </submittedName>
</protein>
<evidence type="ECO:0000313" key="1">
    <source>
        <dbReference type="EMBL" id="KAI5668753.1"/>
    </source>
</evidence>
<proteinExistence type="predicted"/>
<reference evidence="2" key="1">
    <citation type="journal article" date="2023" name="Nat. Plants">
        <title>Single-cell RNA sequencing provides a high-resolution roadmap for understanding the multicellular compartmentation of specialized metabolism.</title>
        <authorList>
            <person name="Sun S."/>
            <person name="Shen X."/>
            <person name="Li Y."/>
            <person name="Li Y."/>
            <person name="Wang S."/>
            <person name="Li R."/>
            <person name="Zhang H."/>
            <person name="Shen G."/>
            <person name="Guo B."/>
            <person name="Wei J."/>
            <person name="Xu J."/>
            <person name="St-Pierre B."/>
            <person name="Chen S."/>
            <person name="Sun C."/>
        </authorList>
    </citation>
    <scope>NUCLEOTIDE SEQUENCE [LARGE SCALE GENOMIC DNA]</scope>
</reference>
<dbReference type="Proteomes" id="UP001060085">
    <property type="component" value="Linkage Group LG04"/>
</dbReference>
<dbReference type="EMBL" id="CM044704">
    <property type="protein sequence ID" value="KAI5668753.1"/>
    <property type="molecule type" value="Genomic_DNA"/>
</dbReference>
<gene>
    <name evidence="1" type="ORF">M9H77_18606</name>
</gene>